<dbReference type="GO" id="GO:0016491">
    <property type="term" value="F:oxidoreductase activity"/>
    <property type="evidence" value="ECO:0007669"/>
    <property type="project" value="UniProtKB-KW"/>
</dbReference>
<dbReference type="SUPFAM" id="SSF51735">
    <property type="entry name" value="NAD(P)-binding Rossmann-fold domains"/>
    <property type="match status" value="1"/>
</dbReference>
<evidence type="ECO:0000256" key="4">
    <source>
        <dbReference type="SAM" id="Phobius"/>
    </source>
</evidence>
<keyword evidence="7" id="KW-1185">Reference proteome</keyword>
<dbReference type="InterPro" id="IPR036291">
    <property type="entry name" value="NAD(P)-bd_dom_sf"/>
</dbReference>
<organism evidence="6 7">
    <name type="scientific">Emticicia aquatica</name>
    <dbReference type="NCBI Taxonomy" id="1681835"/>
    <lineage>
        <taxon>Bacteria</taxon>
        <taxon>Pseudomonadati</taxon>
        <taxon>Bacteroidota</taxon>
        <taxon>Cytophagia</taxon>
        <taxon>Cytophagales</taxon>
        <taxon>Leadbetterellaceae</taxon>
        <taxon>Emticicia</taxon>
    </lineage>
</organism>
<keyword evidence="4" id="KW-0472">Membrane</keyword>
<dbReference type="InterPro" id="IPR013154">
    <property type="entry name" value="ADH-like_N"/>
</dbReference>
<reference evidence="6" key="1">
    <citation type="submission" date="2021-12" db="EMBL/GenBank/DDBJ databases">
        <authorList>
            <person name="Rodrigo-Torres L."/>
            <person name="Arahal R. D."/>
            <person name="Lucena T."/>
        </authorList>
    </citation>
    <scope>NUCLEOTIDE SEQUENCE</scope>
    <source>
        <strain evidence="6">CECT 8858</strain>
    </source>
</reference>
<gene>
    <name evidence="6" type="primary">rspB</name>
    <name evidence="6" type="ORF">EMA8858_03350</name>
</gene>
<proteinExistence type="predicted"/>
<dbReference type="EC" id="1.1.1.-" evidence="6"/>
<comment type="caution">
    <text evidence="6">The sequence shown here is derived from an EMBL/GenBank/DDBJ whole genome shotgun (WGS) entry which is preliminary data.</text>
</comment>
<evidence type="ECO:0000259" key="5">
    <source>
        <dbReference type="SMART" id="SM00829"/>
    </source>
</evidence>
<keyword evidence="1" id="KW-0479">Metal-binding</keyword>
<dbReference type="InterPro" id="IPR013149">
    <property type="entry name" value="ADH-like_C"/>
</dbReference>
<dbReference type="EMBL" id="CAKLPY010000002">
    <property type="protein sequence ID" value="CAH0997211.1"/>
    <property type="molecule type" value="Genomic_DNA"/>
</dbReference>
<feature type="domain" description="Enoyl reductase (ER)" evidence="5">
    <location>
        <begin position="7"/>
        <end position="335"/>
    </location>
</feature>
<accession>A0ABN8F0L2</accession>
<evidence type="ECO:0000313" key="6">
    <source>
        <dbReference type="EMBL" id="CAH0997211.1"/>
    </source>
</evidence>
<dbReference type="PANTHER" id="PTHR43401">
    <property type="entry name" value="L-THREONINE 3-DEHYDROGENASE"/>
    <property type="match status" value="1"/>
</dbReference>
<name>A0ABN8F0L2_9BACT</name>
<dbReference type="Pfam" id="PF08240">
    <property type="entry name" value="ADH_N"/>
    <property type="match status" value="1"/>
</dbReference>
<evidence type="ECO:0000256" key="2">
    <source>
        <dbReference type="ARBA" id="ARBA00022833"/>
    </source>
</evidence>
<dbReference type="InterPro" id="IPR011032">
    <property type="entry name" value="GroES-like_sf"/>
</dbReference>
<keyword evidence="3 6" id="KW-0560">Oxidoreductase</keyword>
<keyword evidence="2" id="KW-0862">Zinc</keyword>
<keyword evidence="4" id="KW-0812">Transmembrane</keyword>
<dbReference type="Proteomes" id="UP000837932">
    <property type="component" value="Unassembled WGS sequence"/>
</dbReference>
<dbReference type="PANTHER" id="PTHR43401:SF2">
    <property type="entry name" value="L-THREONINE 3-DEHYDROGENASE"/>
    <property type="match status" value="1"/>
</dbReference>
<evidence type="ECO:0000313" key="7">
    <source>
        <dbReference type="Proteomes" id="UP000837932"/>
    </source>
</evidence>
<dbReference type="Gene3D" id="3.90.180.10">
    <property type="entry name" value="Medium-chain alcohol dehydrogenases, catalytic domain"/>
    <property type="match status" value="1"/>
</dbReference>
<evidence type="ECO:0000256" key="3">
    <source>
        <dbReference type="ARBA" id="ARBA00023002"/>
    </source>
</evidence>
<dbReference type="SUPFAM" id="SSF50129">
    <property type="entry name" value="GroES-like"/>
    <property type="match status" value="1"/>
</dbReference>
<dbReference type="InterPro" id="IPR050129">
    <property type="entry name" value="Zn_alcohol_dh"/>
</dbReference>
<keyword evidence="4" id="KW-1133">Transmembrane helix</keyword>
<sequence length="340" mass="36156">MRGAFLNKPNEILIKETEIPEPKAGEVRVRLSKVGICGSDVHLFLGHRLLANPTIIGHEGLGFVDKIGEGVINRNIGERVAIEPNIPCRKCQYCMSGRGNICTNKRVIGLTEAGCFAEYVTLPTEFAWKIPDEISDEDAVVLEPSAVAIHALFMTKTKSGDAIAVIGLGAIGLLVTHLALSLGYQVFVSELNAAKVTMATDMGAIAVSPAGDLDAQTAELSKIWLENNVSAVFECAGSAFTASLATAAAPRGSEIVLVGLSGNLATFTPLKIAREGIHVVPSIIYDHPFDFARTIQLIRSKTICPSFIISSYASLENLQSALEAAATGNESKIVVNILNK</sequence>
<dbReference type="Pfam" id="PF00107">
    <property type="entry name" value="ADH_zinc_N"/>
    <property type="match status" value="1"/>
</dbReference>
<protein>
    <submittedName>
        <fullName evidence="6">Starvation-sensing protein RspB</fullName>
        <ecNumber evidence="6">1.1.1.-</ecNumber>
    </submittedName>
</protein>
<dbReference type="InterPro" id="IPR020843">
    <property type="entry name" value="ER"/>
</dbReference>
<dbReference type="SMART" id="SM00829">
    <property type="entry name" value="PKS_ER"/>
    <property type="match status" value="1"/>
</dbReference>
<feature type="transmembrane region" description="Helical" evidence="4">
    <location>
        <begin position="162"/>
        <end position="187"/>
    </location>
</feature>
<evidence type="ECO:0000256" key="1">
    <source>
        <dbReference type="ARBA" id="ARBA00022723"/>
    </source>
</evidence>
<dbReference type="Gene3D" id="3.40.50.720">
    <property type="entry name" value="NAD(P)-binding Rossmann-like Domain"/>
    <property type="match status" value="1"/>
</dbReference>